<feature type="transmembrane region" description="Helical" evidence="4">
    <location>
        <begin position="191"/>
        <end position="207"/>
    </location>
</feature>
<evidence type="ECO:0000256" key="3">
    <source>
        <dbReference type="ARBA" id="ARBA00022475"/>
    </source>
</evidence>
<dbReference type="Gene3D" id="1.20.1250.20">
    <property type="entry name" value="MFS general substrate transporter like domains"/>
    <property type="match status" value="2"/>
</dbReference>
<evidence type="ECO:0000256" key="2">
    <source>
        <dbReference type="ARBA" id="ARBA00022448"/>
    </source>
</evidence>
<feature type="transmembrane region" description="Helical" evidence="4">
    <location>
        <begin position="227"/>
        <end position="246"/>
    </location>
</feature>
<feature type="domain" description="Major facilitator superfamily (MFS) profile" evidence="5">
    <location>
        <begin position="1"/>
        <end position="356"/>
    </location>
</feature>
<reference key="2">
    <citation type="journal article" date="2011" name="Extremophiles">
        <title>Genomic analyses of Acidianus hospitalis W1 a host for studying crenarchaeal virus and plasmid life cycles.</title>
        <authorList>
            <person name="You X.Y."/>
            <person name="Liu C."/>
            <person name="Wang S.Y."/>
            <person name="Jiang C.Y."/>
            <person name="Shah S.A."/>
            <person name="Prangishvili D."/>
            <person name="Liu S.J."/>
            <person name="Garrett R.A."/>
        </authorList>
    </citation>
    <scope>NUCLEOTIDE SEQUENCE</scope>
    <source>
        <strain>W1</strain>
    </source>
</reference>
<feature type="transmembrane region" description="Helical" evidence="4">
    <location>
        <begin position="39"/>
        <end position="60"/>
    </location>
</feature>
<reference evidence="6 7" key="1">
    <citation type="journal article" date="2011" name="Extremophiles">
        <title>Genomic analysis of Acidianus hospitalis W1 a host for studying crenarchaeal virus and plasmid life cycles.</title>
        <authorList>
            <person name="You X.Y."/>
            <person name="Liu C."/>
            <person name="Wang S.Y."/>
            <person name="Jiang C.Y."/>
            <person name="Shah S.A."/>
            <person name="Prangishvili D."/>
            <person name="She Q."/>
            <person name="Liu S.J."/>
            <person name="Garrett R.A."/>
        </authorList>
    </citation>
    <scope>NUCLEOTIDE SEQUENCE [LARGE SCALE GENOMIC DNA]</scope>
    <source>
        <strain evidence="6 7">W1</strain>
    </source>
</reference>
<feature type="transmembrane region" description="Helical" evidence="4">
    <location>
        <begin position="329"/>
        <end position="349"/>
    </location>
</feature>
<feature type="transmembrane region" description="Helical" evidence="4">
    <location>
        <begin position="126"/>
        <end position="146"/>
    </location>
</feature>
<dbReference type="PROSITE" id="PS50850">
    <property type="entry name" value="MFS"/>
    <property type="match status" value="1"/>
</dbReference>
<evidence type="ECO:0000313" key="7">
    <source>
        <dbReference type="Proteomes" id="UP000008458"/>
    </source>
</evidence>
<organism evidence="6 7">
    <name type="scientific">Acidianus hospitalis (strain W1)</name>
    <dbReference type="NCBI Taxonomy" id="933801"/>
    <lineage>
        <taxon>Archaea</taxon>
        <taxon>Thermoproteota</taxon>
        <taxon>Thermoprotei</taxon>
        <taxon>Sulfolobales</taxon>
        <taxon>Sulfolobaceae</taxon>
        <taxon>Acidianus</taxon>
    </lineage>
</organism>
<feature type="transmembrane region" description="Helical" evidence="4">
    <location>
        <begin position="12"/>
        <end position="33"/>
    </location>
</feature>
<dbReference type="EMBL" id="CP002535">
    <property type="protein sequence ID" value="AEE95192.1"/>
    <property type="molecule type" value="Genomic_DNA"/>
</dbReference>
<dbReference type="InterPro" id="IPR036259">
    <property type="entry name" value="MFS_trans_sf"/>
</dbReference>
<dbReference type="eggNOG" id="arCOG00130">
    <property type="taxonomic scope" value="Archaea"/>
</dbReference>
<dbReference type="STRING" id="933801.Ahos_2321"/>
<dbReference type="Pfam" id="PF07690">
    <property type="entry name" value="MFS_1"/>
    <property type="match status" value="1"/>
</dbReference>
<feature type="transmembrane region" description="Helical" evidence="4">
    <location>
        <begin position="275"/>
        <end position="296"/>
    </location>
</feature>
<accession>F4B9X6</accession>
<dbReference type="RefSeq" id="WP_013777107.1">
    <property type="nucleotide sequence ID" value="NC_015518.1"/>
</dbReference>
<dbReference type="GO" id="GO:0022857">
    <property type="term" value="F:transmembrane transporter activity"/>
    <property type="evidence" value="ECO:0007669"/>
    <property type="project" value="InterPro"/>
</dbReference>
<keyword evidence="7" id="KW-1185">Reference proteome</keyword>
<dbReference type="GO" id="GO:0005886">
    <property type="term" value="C:plasma membrane"/>
    <property type="evidence" value="ECO:0007669"/>
    <property type="project" value="UniProtKB-SubCell"/>
</dbReference>
<feature type="transmembrane region" description="Helical" evidence="4">
    <location>
        <begin position="72"/>
        <end position="92"/>
    </location>
</feature>
<dbReference type="InterPro" id="IPR020846">
    <property type="entry name" value="MFS_dom"/>
</dbReference>
<dbReference type="HOGENOM" id="CLU_059688_0_0_2"/>
<sequence>MAMKGYSIFLARIIYAISWFYLAPAIPYIILTFKVPLNLAGLIPFSFFLGSGSMQIPSAFISSKLGSRNTLVLGLFIMSLSVFLIGVSKVFYQILVFYFIAGVGASMFFSTGAAILAYLNEKKVSTALGVYNSMFALGGIIGLNWIILDEKFGFSISSVILSVLTILAAVININKPNLKMNWKIIKDKNSFIIGVASAGVWGIYYVVGELFPSFAKFYLGIQILQSSEFTSILLFSSMFGGLLGFLGDRMDKIKLLIISSLLGSIPALLLYTKYYILGIIIMGLFNELSISIVYAVASIGKGINSGISLAEVNSLNILIGSLFEPIGSLVGSMIWVVTTILSLIPLILLKKLKVNV</sequence>
<protein>
    <submittedName>
        <fullName evidence="6">Major facilitator superfamily MFS_1</fullName>
    </submittedName>
</protein>
<keyword evidence="2" id="KW-0813">Transport</keyword>
<dbReference type="KEGG" id="aho:Ahos_2321"/>
<feature type="transmembrane region" description="Helical" evidence="4">
    <location>
        <begin position="253"/>
        <end position="269"/>
    </location>
</feature>
<gene>
    <name evidence="6" type="ordered locus">Ahos_2321</name>
</gene>
<keyword evidence="3" id="KW-1003">Cell membrane</keyword>
<name>F4B9X6_ACIHW</name>
<feature type="transmembrane region" description="Helical" evidence="4">
    <location>
        <begin position="152"/>
        <end position="171"/>
    </location>
</feature>
<keyword evidence="4" id="KW-1133">Transmembrane helix</keyword>
<evidence type="ECO:0000259" key="5">
    <source>
        <dbReference type="PROSITE" id="PS50850"/>
    </source>
</evidence>
<dbReference type="PANTHER" id="PTHR43271:SF2">
    <property type="entry name" value="BLL2771 PROTEIN"/>
    <property type="match status" value="1"/>
</dbReference>
<dbReference type="GeneID" id="10601829"/>
<keyword evidence="4" id="KW-0472">Membrane</keyword>
<comment type="subcellular location">
    <subcellularLocation>
        <location evidence="1">Cell membrane</location>
        <topology evidence="1">Multi-pass membrane protein</topology>
    </subcellularLocation>
</comment>
<evidence type="ECO:0000313" key="6">
    <source>
        <dbReference type="EMBL" id="AEE95192.1"/>
    </source>
</evidence>
<dbReference type="PANTHER" id="PTHR43271">
    <property type="entry name" value="BLL2771 PROTEIN"/>
    <property type="match status" value="1"/>
</dbReference>
<dbReference type="Proteomes" id="UP000008458">
    <property type="component" value="Chromosome"/>
</dbReference>
<proteinExistence type="predicted"/>
<dbReference type="AlphaFoldDB" id="F4B9X6"/>
<keyword evidence="4" id="KW-0812">Transmembrane</keyword>
<dbReference type="InterPro" id="IPR011701">
    <property type="entry name" value="MFS"/>
</dbReference>
<feature type="transmembrane region" description="Helical" evidence="4">
    <location>
        <begin position="98"/>
        <end position="119"/>
    </location>
</feature>
<evidence type="ECO:0000256" key="4">
    <source>
        <dbReference type="SAM" id="Phobius"/>
    </source>
</evidence>
<dbReference type="SUPFAM" id="SSF103473">
    <property type="entry name" value="MFS general substrate transporter"/>
    <property type="match status" value="1"/>
</dbReference>
<evidence type="ECO:0000256" key="1">
    <source>
        <dbReference type="ARBA" id="ARBA00004651"/>
    </source>
</evidence>